<evidence type="ECO:0000313" key="3">
    <source>
        <dbReference type="Proteomes" id="UP001501822"/>
    </source>
</evidence>
<feature type="region of interest" description="Disordered" evidence="1">
    <location>
        <begin position="86"/>
        <end position="107"/>
    </location>
</feature>
<comment type="caution">
    <text evidence="2">The sequence shown here is derived from an EMBL/GenBank/DDBJ whole genome shotgun (WGS) entry which is preliminary data.</text>
</comment>
<gene>
    <name evidence="2" type="ORF">GCM10010151_12700</name>
</gene>
<keyword evidence="3" id="KW-1185">Reference proteome</keyword>
<reference evidence="3" key="1">
    <citation type="journal article" date="2019" name="Int. J. Syst. Evol. Microbiol.">
        <title>The Global Catalogue of Microorganisms (GCM) 10K type strain sequencing project: providing services to taxonomists for standard genome sequencing and annotation.</title>
        <authorList>
            <consortium name="The Broad Institute Genomics Platform"/>
            <consortium name="The Broad Institute Genome Sequencing Center for Infectious Disease"/>
            <person name="Wu L."/>
            <person name="Ma J."/>
        </authorList>
    </citation>
    <scope>NUCLEOTIDE SEQUENCE [LARGE SCALE GENOMIC DNA]</scope>
    <source>
        <strain evidence="3">JCM 3146</strain>
    </source>
</reference>
<accession>A0ABP3FRU3</accession>
<dbReference type="Proteomes" id="UP001501822">
    <property type="component" value="Unassembled WGS sequence"/>
</dbReference>
<dbReference type="EMBL" id="BAAABM010000007">
    <property type="protein sequence ID" value="GAA0324315.1"/>
    <property type="molecule type" value="Genomic_DNA"/>
</dbReference>
<evidence type="ECO:0000313" key="2">
    <source>
        <dbReference type="EMBL" id="GAA0324315.1"/>
    </source>
</evidence>
<sequence length="107" mass="11633">MTSAWPEEPGYHWVTHNDSAASHLLKAENALARTPPDTAAAQVHATLAQAEATLVVVHTLRDIMAKMREQTMAIEDLRQLMGADDRGDDLLVDDGVPLPRPGAVVDR</sequence>
<evidence type="ECO:0000256" key="1">
    <source>
        <dbReference type="SAM" id="MobiDB-lite"/>
    </source>
</evidence>
<protein>
    <submittedName>
        <fullName evidence="2">Uncharacterized protein</fullName>
    </submittedName>
</protein>
<organism evidence="2 3">
    <name type="scientific">Actinoallomurus spadix</name>
    <dbReference type="NCBI Taxonomy" id="79912"/>
    <lineage>
        <taxon>Bacteria</taxon>
        <taxon>Bacillati</taxon>
        <taxon>Actinomycetota</taxon>
        <taxon>Actinomycetes</taxon>
        <taxon>Streptosporangiales</taxon>
        <taxon>Thermomonosporaceae</taxon>
        <taxon>Actinoallomurus</taxon>
    </lineage>
</organism>
<dbReference type="RefSeq" id="WP_252799844.1">
    <property type="nucleotide sequence ID" value="NZ_BAAABM010000007.1"/>
</dbReference>
<name>A0ABP3FRU3_9ACTN</name>
<proteinExistence type="predicted"/>